<evidence type="ECO:0000313" key="2">
    <source>
        <dbReference type="EMBL" id="CBH15212.1"/>
    </source>
</evidence>
<protein>
    <recommendedName>
        <fullName evidence="4">T. brucei spp.-specific protein</fullName>
    </recommendedName>
</protein>
<gene>
    <name evidence="2" type="ORF">TbgDal_X2970</name>
</gene>
<evidence type="ECO:0000256" key="1">
    <source>
        <dbReference type="SAM" id="SignalP"/>
    </source>
</evidence>
<dbReference type="AlphaFoldDB" id="D0A1R9"/>
<dbReference type="Proteomes" id="UP000002316">
    <property type="component" value="Chromosome 10"/>
</dbReference>
<reference evidence="3" key="1">
    <citation type="journal article" date="2010" name="PLoS Negl. Trop. Dis.">
        <title>The genome sequence of Trypanosoma brucei gambiense, causative agent of chronic human african trypanosomiasis.</title>
        <authorList>
            <person name="Jackson A.P."/>
            <person name="Sanders M."/>
            <person name="Berry A."/>
            <person name="McQuillan J."/>
            <person name="Aslett M.A."/>
            <person name="Quail M.A."/>
            <person name="Chukualim B."/>
            <person name="Capewell P."/>
            <person name="MacLeod A."/>
            <person name="Melville S.E."/>
            <person name="Gibson W."/>
            <person name="Barry J.D."/>
            <person name="Berriman M."/>
            <person name="Hertz-Fowler C."/>
        </authorList>
    </citation>
    <scope>NUCLEOTIDE SEQUENCE [LARGE SCALE GENOMIC DNA]</scope>
    <source>
        <strain evidence="3">MHOM/CI/86/DAL972</strain>
    </source>
</reference>
<feature type="chain" id="PRO_5003005864" description="T. brucei spp.-specific protein" evidence="1">
    <location>
        <begin position="23"/>
        <end position="131"/>
    </location>
</feature>
<dbReference type="GeneID" id="23865357"/>
<accession>D0A1R9</accession>
<sequence>MQPMRTHRPLGVSLCIAAAGHCFLTYTHSLAAAVSGNVNSKIRQKREVAKLLYFRLAVFKKTFVIMPPSIFFSRGCLCGISPSIYKSFGGLLFRTGVVNNDPRFRCFLFLRFHIEEKISPTPLFDALNLVK</sequence>
<keyword evidence="1" id="KW-0732">Signal</keyword>
<dbReference type="KEGG" id="tbg:TbgDal_X2970"/>
<evidence type="ECO:0008006" key="4">
    <source>
        <dbReference type="Google" id="ProtNLM"/>
    </source>
</evidence>
<feature type="signal peptide" evidence="1">
    <location>
        <begin position="1"/>
        <end position="22"/>
    </location>
</feature>
<dbReference type="VEuPathDB" id="TriTrypDB:Tbg972.10.2970"/>
<name>D0A1R9_TRYB9</name>
<dbReference type="RefSeq" id="XP_011777477.1">
    <property type="nucleotide sequence ID" value="XM_011779175.1"/>
</dbReference>
<evidence type="ECO:0000313" key="3">
    <source>
        <dbReference type="Proteomes" id="UP000002316"/>
    </source>
</evidence>
<dbReference type="EMBL" id="FN554973">
    <property type="protein sequence ID" value="CBH15212.1"/>
    <property type="molecule type" value="Genomic_DNA"/>
</dbReference>
<organism evidence="2 3">
    <name type="scientific">Trypanosoma brucei gambiense (strain MHOM/CI/86/DAL972)</name>
    <dbReference type="NCBI Taxonomy" id="679716"/>
    <lineage>
        <taxon>Eukaryota</taxon>
        <taxon>Discoba</taxon>
        <taxon>Euglenozoa</taxon>
        <taxon>Kinetoplastea</taxon>
        <taxon>Metakinetoplastina</taxon>
        <taxon>Trypanosomatida</taxon>
        <taxon>Trypanosomatidae</taxon>
        <taxon>Trypanosoma</taxon>
    </lineage>
</organism>
<proteinExistence type="predicted"/>